<evidence type="ECO:0000313" key="3">
    <source>
        <dbReference type="EMBL" id="RDH41589.1"/>
    </source>
</evidence>
<reference evidence="2 4" key="1">
    <citation type="submission" date="2017-04" db="EMBL/GenBank/DDBJ databases">
        <title>Draft genome sequence of Zooshikella ganghwensis VG4 isolated from Red Sea sediments.</title>
        <authorList>
            <person name="Rehman Z."/>
            <person name="Alam I."/>
            <person name="Kamau A."/>
            <person name="Bajic V."/>
            <person name="Leiknes T."/>
        </authorList>
    </citation>
    <scope>NUCLEOTIDE SEQUENCE [LARGE SCALE GENOMIC DNA]</scope>
    <source>
        <strain evidence="2 4">VG4</strain>
    </source>
</reference>
<dbReference type="Proteomes" id="UP000257039">
    <property type="component" value="Unassembled WGS sequence"/>
</dbReference>
<gene>
    <name evidence="3" type="ORF">B9G39_27975</name>
    <name evidence="2" type="ORF">B9G39_28110</name>
</gene>
<proteinExistence type="predicted"/>
<accession>A0A4P9VEL1</accession>
<keyword evidence="4" id="KW-1185">Reference proteome</keyword>
<keyword evidence="1" id="KW-0732">Signal</keyword>
<protein>
    <submittedName>
        <fullName evidence="2">Uncharacterized protein</fullName>
    </submittedName>
</protein>
<name>A0A4P9VEL1_9GAMM</name>
<dbReference type="RefSeq" id="WP_094789787.1">
    <property type="nucleotide sequence ID" value="NZ_NDXW01000007.1"/>
</dbReference>
<sequence length="212" mass="23283">MRKLIATIAMTFIATTATAASNQSEIGNPKDICFSKVCEKTATVQKMPKATNNDRAYLEVGNFDLTFKLFKKPSRLLTSGGVTIGKYSQNEAVAYFTSDDVEKAREGLEYAFTIPVSKAKEGDKNITAAYNQKAQLGISIVKNQADNADIFFFKDASWTVAGGSVELSTGKHNAMIFAAHQARNNQILVIRLMGVSKKDLDKTIRSLKRIEI</sequence>
<evidence type="ECO:0000313" key="4">
    <source>
        <dbReference type="Proteomes" id="UP000257039"/>
    </source>
</evidence>
<feature type="signal peptide" evidence="1">
    <location>
        <begin position="1"/>
        <end position="19"/>
    </location>
</feature>
<dbReference type="EMBL" id="NDXW01000008">
    <property type="protein sequence ID" value="RDH41483.1"/>
    <property type="molecule type" value="Genomic_DNA"/>
</dbReference>
<organism evidence="2 4">
    <name type="scientific">Zooshikella ganghwensis</name>
    <dbReference type="NCBI Taxonomy" id="202772"/>
    <lineage>
        <taxon>Bacteria</taxon>
        <taxon>Pseudomonadati</taxon>
        <taxon>Pseudomonadota</taxon>
        <taxon>Gammaproteobacteria</taxon>
        <taxon>Oceanospirillales</taxon>
        <taxon>Zooshikellaceae</taxon>
        <taxon>Zooshikella</taxon>
    </lineage>
</organism>
<dbReference type="AlphaFoldDB" id="A0A4P9VEL1"/>
<dbReference type="EMBL" id="NDXW01000007">
    <property type="protein sequence ID" value="RDH41589.1"/>
    <property type="molecule type" value="Genomic_DNA"/>
</dbReference>
<comment type="caution">
    <text evidence="2">The sequence shown here is derived from an EMBL/GenBank/DDBJ whole genome shotgun (WGS) entry which is preliminary data.</text>
</comment>
<feature type="chain" id="PRO_5036118859" evidence="1">
    <location>
        <begin position="20"/>
        <end position="212"/>
    </location>
</feature>
<evidence type="ECO:0000313" key="2">
    <source>
        <dbReference type="EMBL" id="RDH41483.1"/>
    </source>
</evidence>
<evidence type="ECO:0000256" key="1">
    <source>
        <dbReference type="SAM" id="SignalP"/>
    </source>
</evidence>